<organism evidence="2 3">
    <name type="scientific">Methylomagnum ishizawai</name>
    <dbReference type="NCBI Taxonomy" id="1760988"/>
    <lineage>
        <taxon>Bacteria</taxon>
        <taxon>Pseudomonadati</taxon>
        <taxon>Pseudomonadota</taxon>
        <taxon>Gammaproteobacteria</taxon>
        <taxon>Methylococcales</taxon>
        <taxon>Methylococcaceae</taxon>
        <taxon>Methylomagnum</taxon>
    </lineage>
</organism>
<dbReference type="EMBL" id="FXAM01000001">
    <property type="protein sequence ID" value="SMF96829.1"/>
    <property type="molecule type" value="Genomic_DNA"/>
</dbReference>
<dbReference type="Proteomes" id="UP000192923">
    <property type="component" value="Unassembled WGS sequence"/>
</dbReference>
<dbReference type="RefSeq" id="WP_085215683.1">
    <property type="nucleotide sequence ID" value="NZ_FXAM01000001.1"/>
</dbReference>
<evidence type="ECO:0000313" key="2">
    <source>
        <dbReference type="EMBL" id="SMF96829.1"/>
    </source>
</evidence>
<name>A0A1Y6D1L3_9GAMM</name>
<evidence type="ECO:0000256" key="1">
    <source>
        <dbReference type="SAM" id="MobiDB-lite"/>
    </source>
</evidence>
<feature type="compositionally biased region" description="Basic and acidic residues" evidence="1">
    <location>
        <begin position="163"/>
        <end position="172"/>
    </location>
</feature>
<gene>
    <name evidence="2" type="ORF">SAMN02949497_4240</name>
</gene>
<dbReference type="AlphaFoldDB" id="A0A1Y6D1L3"/>
<proteinExistence type="predicted"/>
<feature type="region of interest" description="Disordered" evidence="1">
    <location>
        <begin position="149"/>
        <end position="172"/>
    </location>
</feature>
<keyword evidence="3" id="KW-1185">Reference proteome</keyword>
<sequence length="172" mass="19119">MSATAHTIERAAALLPLPKIEIGMRVRIDYSHPEARQYKQQRHTGRIGTVNRENPFGRGGLIAQPDRDNCAGGLWYVLLDATDRREAIEVCILGAALVPVDPAPEPESQLSFDLVMEVGTPVEWRGDRVLYYVGTDDPVWVNIAEERLCEPGEEDGETGDPGFYERNEAEGE</sequence>
<accession>A0A1Y6D1L3</accession>
<protein>
    <submittedName>
        <fullName evidence="2">Uncharacterized protein</fullName>
    </submittedName>
</protein>
<dbReference type="STRING" id="1760988.SAMN02949497_4240"/>
<reference evidence="2 3" key="1">
    <citation type="submission" date="2016-12" db="EMBL/GenBank/DDBJ databases">
        <authorList>
            <person name="Song W.-J."/>
            <person name="Kurnit D.M."/>
        </authorList>
    </citation>
    <scope>NUCLEOTIDE SEQUENCE [LARGE SCALE GENOMIC DNA]</scope>
    <source>
        <strain evidence="2 3">175</strain>
    </source>
</reference>
<evidence type="ECO:0000313" key="3">
    <source>
        <dbReference type="Proteomes" id="UP000192923"/>
    </source>
</evidence>